<name>A0A5E4C5R0_MARMO</name>
<protein>
    <submittedName>
        <fullName evidence="3">Uncharacterized protein</fullName>
    </submittedName>
</protein>
<evidence type="ECO:0000256" key="1">
    <source>
        <dbReference type="SAM" id="MobiDB-lite"/>
    </source>
</evidence>
<keyword evidence="4" id="KW-1185">Reference proteome</keyword>
<dbReference type="EMBL" id="CABDUW010000872">
    <property type="protein sequence ID" value="VTJ76232.1"/>
    <property type="molecule type" value="Genomic_DNA"/>
</dbReference>
<reference evidence="3 4" key="1">
    <citation type="submission" date="2019-04" db="EMBL/GenBank/DDBJ databases">
        <authorList>
            <person name="Alioto T."/>
            <person name="Alioto T."/>
        </authorList>
    </citation>
    <scope>NUCLEOTIDE SEQUENCE [LARGE SCALE GENOMIC DNA]</scope>
</reference>
<organism evidence="3 4">
    <name type="scientific">Marmota monax</name>
    <name type="common">Woodchuck</name>
    <dbReference type="NCBI Taxonomy" id="9995"/>
    <lineage>
        <taxon>Eukaryota</taxon>
        <taxon>Metazoa</taxon>
        <taxon>Chordata</taxon>
        <taxon>Craniata</taxon>
        <taxon>Vertebrata</taxon>
        <taxon>Euteleostomi</taxon>
        <taxon>Mammalia</taxon>
        <taxon>Eutheria</taxon>
        <taxon>Euarchontoglires</taxon>
        <taxon>Glires</taxon>
        <taxon>Rodentia</taxon>
        <taxon>Sciuromorpha</taxon>
        <taxon>Sciuridae</taxon>
        <taxon>Xerinae</taxon>
        <taxon>Marmotini</taxon>
        <taxon>Marmota</taxon>
    </lineage>
</organism>
<evidence type="ECO:0000313" key="2">
    <source>
        <dbReference type="EMBL" id="KAF7479358.1"/>
    </source>
</evidence>
<feature type="region of interest" description="Disordered" evidence="1">
    <location>
        <begin position="1"/>
        <end position="23"/>
    </location>
</feature>
<dbReference type="Proteomes" id="UP000662637">
    <property type="component" value="Unassembled WGS sequence"/>
</dbReference>
<sequence>MGVASQAWPHPIGKKENEVDSSEEWLSKTLKKERFIETKQSKQNGIGPPEPQTELSLLDWVVWDVYDLLKGQGQKLDGEVEQSPWTVRREREEVRWSQSKGKA</sequence>
<evidence type="ECO:0000313" key="3">
    <source>
        <dbReference type="EMBL" id="VTJ76232.1"/>
    </source>
</evidence>
<evidence type="ECO:0000313" key="4">
    <source>
        <dbReference type="Proteomes" id="UP000335636"/>
    </source>
</evidence>
<dbReference type="EMBL" id="WJEC01001220">
    <property type="protein sequence ID" value="KAF7479358.1"/>
    <property type="molecule type" value="Genomic_DNA"/>
</dbReference>
<accession>A0A5E4C5R0</accession>
<gene>
    <name evidence="2" type="ORF">GHT09_009550</name>
    <name evidence="3" type="ORF">MONAX_5E011525</name>
</gene>
<dbReference type="AlphaFoldDB" id="A0A5E4C5R0"/>
<dbReference type="Proteomes" id="UP000335636">
    <property type="component" value="Unassembled WGS sequence"/>
</dbReference>
<proteinExistence type="predicted"/>
<reference evidence="2" key="2">
    <citation type="submission" date="2020-08" db="EMBL/GenBank/DDBJ databases">
        <authorList>
            <person name="Shumante A."/>
            <person name="Zimin A.V."/>
            <person name="Puiu D."/>
            <person name="Salzberg S.L."/>
        </authorList>
    </citation>
    <scope>NUCLEOTIDE SEQUENCE</scope>
    <source>
        <strain evidence="2">WC2-LM</strain>
        <tissue evidence="2">Liver</tissue>
    </source>
</reference>